<accession>A0A2T0BPS8</accession>
<dbReference type="RefSeq" id="WP_158255888.1">
    <property type="nucleotide sequence ID" value="NZ_PVXP01000011.1"/>
</dbReference>
<dbReference type="GO" id="GO:0003677">
    <property type="term" value="F:DNA binding"/>
    <property type="evidence" value="ECO:0007669"/>
    <property type="project" value="UniProtKB-UniRule"/>
</dbReference>
<organism evidence="4 5">
    <name type="scientific">Clostridium luticellarii</name>
    <dbReference type="NCBI Taxonomy" id="1691940"/>
    <lineage>
        <taxon>Bacteria</taxon>
        <taxon>Bacillati</taxon>
        <taxon>Bacillota</taxon>
        <taxon>Clostridia</taxon>
        <taxon>Eubacteriales</taxon>
        <taxon>Clostridiaceae</taxon>
        <taxon>Clostridium</taxon>
    </lineage>
</organism>
<dbReference type="PRINTS" id="PR00455">
    <property type="entry name" value="HTHTETR"/>
</dbReference>
<dbReference type="AlphaFoldDB" id="A0A2T0BPS8"/>
<dbReference type="Gene3D" id="1.10.357.10">
    <property type="entry name" value="Tetracycline Repressor, domain 2"/>
    <property type="match status" value="1"/>
</dbReference>
<sequence>MKEKILDVAAQLIARYGLKKFTLDEVAAELRISKKTIYKNFKSKDEIIHAYFTSYTESDKDSIIEALEGNQTIPGKIHSIVYSSHRYKLPISLLKETRQFYSYEWDNIQDLRKFKMKALQKLLKDGVQEGIFKSDIHFGVLSKMLEKISGMFTDYDFLLENRLKSREAIDEALKIIFKGIVKDSSFTKR</sequence>
<evidence type="ECO:0000259" key="3">
    <source>
        <dbReference type="PROSITE" id="PS50977"/>
    </source>
</evidence>
<dbReference type="OrthoDB" id="9812134at2"/>
<dbReference type="PANTHER" id="PTHR30328:SF54">
    <property type="entry name" value="HTH-TYPE TRANSCRIPTIONAL REPRESSOR SCO4008"/>
    <property type="match status" value="1"/>
</dbReference>
<feature type="DNA-binding region" description="H-T-H motif" evidence="2">
    <location>
        <begin position="22"/>
        <end position="41"/>
    </location>
</feature>
<dbReference type="PANTHER" id="PTHR30328">
    <property type="entry name" value="TRANSCRIPTIONAL REPRESSOR"/>
    <property type="match status" value="1"/>
</dbReference>
<reference evidence="4 5" key="1">
    <citation type="submission" date="2018-03" db="EMBL/GenBank/DDBJ databases">
        <title>Genome sequence of Clostridium luticellarii DSM 29923.</title>
        <authorList>
            <person name="Poehlein A."/>
            <person name="Daniel R."/>
        </authorList>
    </citation>
    <scope>NUCLEOTIDE SEQUENCE [LARGE SCALE GENOMIC DNA]</scope>
    <source>
        <strain evidence="4 5">DSM 29923</strain>
    </source>
</reference>
<keyword evidence="5" id="KW-1185">Reference proteome</keyword>
<dbReference type="PROSITE" id="PS50977">
    <property type="entry name" value="HTH_TETR_2"/>
    <property type="match status" value="1"/>
</dbReference>
<dbReference type="InterPro" id="IPR050109">
    <property type="entry name" value="HTH-type_TetR-like_transc_reg"/>
</dbReference>
<evidence type="ECO:0000313" key="5">
    <source>
        <dbReference type="Proteomes" id="UP000237798"/>
    </source>
</evidence>
<evidence type="ECO:0000256" key="2">
    <source>
        <dbReference type="PROSITE-ProRule" id="PRU00335"/>
    </source>
</evidence>
<evidence type="ECO:0000313" key="4">
    <source>
        <dbReference type="EMBL" id="PRR85842.1"/>
    </source>
</evidence>
<dbReference type="InterPro" id="IPR001647">
    <property type="entry name" value="HTH_TetR"/>
</dbReference>
<evidence type="ECO:0000256" key="1">
    <source>
        <dbReference type="ARBA" id="ARBA00023125"/>
    </source>
</evidence>
<dbReference type="InterPro" id="IPR036271">
    <property type="entry name" value="Tet_transcr_reg_TetR-rel_C_sf"/>
</dbReference>
<protein>
    <submittedName>
        <fullName evidence="4">TetR family regulatory protein</fullName>
    </submittedName>
</protein>
<dbReference type="SUPFAM" id="SSF46689">
    <property type="entry name" value="Homeodomain-like"/>
    <property type="match status" value="1"/>
</dbReference>
<comment type="caution">
    <text evidence="4">The sequence shown here is derived from an EMBL/GenBank/DDBJ whole genome shotgun (WGS) entry which is preliminary data.</text>
</comment>
<dbReference type="Pfam" id="PF00440">
    <property type="entry name" value="TetR_N"/>
    <property type="match status" value="1"/>
</dbReference>
<name>A0A2T0BPS8_9CLOT</name>
<proteinExistence type="predicted"/>
<feature type="domain" description="HTH tetR-type" evidence="3">
    <location>
        <begin position="1"/>
        <end position="59"/>
    </location>
</feature>
<keyword evidence="1 2" id="KW-0238">DNA-binding</keyword>
<dbReference type="EMBL" id="PVXP01000011">
    <property type="protein sequence ID" value="PRR85842.1"/>
    <property type="molecule type" value="Genomic_DNA"/>
</dbReference>
<dbReference type="SUPFAM" id="SSF48498">
    <property type="entry name" value="Tetracyclin repressor-like, C-terminal domain"/>
    <property type="match status" value="1"/>
</dbReference>
<dbReference type="InterPro" id="IPR009057">
    <property type="entry name" value="Homeodomain-like_sf"/>
</dbReference>
<dbReference type="GO" id="GO:0006355">
    <property type="term" value="P:regulation of DNA-templated transcription"/>
    <property type="evidence" value="ECO:0007669"/>
    <property type="project" value="UniProtKB-ARBA"/>
</dbReference>
<dbReference type="Proteomes" id="UP000237798">
    <property type="component" value="Unassembled WGS sequence"/>
</dbReference>
<dbReference type="Gene3D" id="1.10.10.60">
    <property type="entry name" value="Homeodomain-like"/>
    <property type="match status" value="1"/>
</dbReference>
<gene>
    <name evidence="4" type="ORF">CLLU_11840</name>
</gene>